<evidence type="ECO:0000313" key="4">
    <source>
        <dbReference type="EMBL" id="SFG16958.1"/>
    </source>
</evidence>
<dbReference type="FunFam" id="3.20.20.380:FF:000003">
    <property type="entry name" value="Copper homeostasis protein CutC"/>
    <property type="match status" value="1"/>
</dbReference>
<evidence type="ECO:0000313" key="5">
    <source>
        <dbReference type="Proteomes" id="UP000198752"/>
    </source>
</evidence>
<dbReference type="GO" id="GO:0005737">
    <property type="term" value="C:cytoplasm"/>
    <property type="evidence" value="ECO:0007669"/>
    <property type="project" value="UniProtKB-SubCell"/>
</dbReference>
<keyword evidence="2 3" id="KW-0963">Cytoplasm</keyword>
<sequence length="214" mass="23594">MLIREFCAENFTQIPNAINHGANRVELCDNLAVGGTTVSYGVMAHSVQYCHSRNVPVMVMIRPRGGNFVYKDFEIQMMRADIKQARLLKADGIVVGCLTEQNQLNTAATAKLIEAATDLEITFHMAFDQLSPENQLSAIDWLAEHHVKRILTHGGSMNEPIERHFGYLQRLIQYAAGQLILLPGGGISSQNAASVSKNLNVQEVHGTRIVPIAD</sequence>
<keyword evidence="5" id="KW-1185">Reference proteome</keyword>
<dbReference type="Pfam" id="PF03932">
    <property type="entry name" value="CutC"/>
    <property type="match status" value="1"/>
</dbReference>
<dbReference type="SUPFAM" id="SSF110395">
    <property type="entry name" value="CutC-like"/>
    <property type="match status" value="1"/>
</dbReference>
<dbReference type="PANTHER" id="PTHR12598">
    <property type="entry name" value="COPPER HOMEOSTASIS PROTEIN CUTC"/>
    <property type="match status" value="1"/>
</dbReference>
<evidence type="ECO:0000256" key="2">
    <source>
        <dbReference type="ARBA" id="ARBA00022490"/>
    </source>
</evidence>
<accession>A0A1I2PLP3</accession>
<dbReference type="Proteomes" id="UP000198752">
    <property type="component" value="Unassembled WGS sequence"/>
</dbReference>
<dbReference type="AlphaFoldDB" id="A0A1I2PLP3"/>
<dbReference type="EMBL" id="FOOY01000005">
    <property type="protein sequence ID" value="SFG16958.1"/>
    <property type="molecule type" value="Genomic_DNA"/>
</dbReference>
<protein>
    <recommendedName>
        <fullName evidence="3">PF03932 family protein CutC</fullName>
    </recommendedName>
</protein>
<name>A0A1I2PLP3_9BACL</name>
<comment type="caution">
    <text evidence="3">Once thought to be involved in copper homeostasis, experiments in E.coli have shown this is not the case.</text>
</comment>
<comment type="similarity">
    <text evidence="1 3">Belongs to the CutC family.</text>
</comment>
<dbReference type="InterPro" id="IPR036822">
    <property type="entry name" value="CutC-like_dom_sf"/>
</dbReference>
<dbReference type="Gene3D" id="3.20.20.380">
    <property type="entry name" value="Copper homeostasis (CutC) domain"/>
    <property type="match status" value="1"/>
</dbReference>
<dbReference type="OrthoDB" id="9815677at2"/>
<dbReference type="STRING" id="269670.SAMN02982927_00880"/>
<dbReference type="RefSeq" id="WP_093670446.1">
    <property type="nucleotide sequence ID" value="NZ_FOOY01000005.1"/>
</dbReference>
<proteinExistence type="inferred from homology"/>
<organism evidence="4 5">
    <name type="scientific">Sporolactobacillus nakayamae</name>
    <dbReference type="NCBI Taxonomy" id="269670"/>
    <lineage>
        <taxon>Bacteria</taxon>
        <taxon>Bacillati</taxon>
        <taxon>Bacillota</taxon>
        <taxon>Bacilli</taxon>
        <taxon>Bacillales</taxon>
        <taxon>Sporolactobacillaceae</taxon>
        <taxon>Sporolactobacillus</taxon>
    </lineage>
</organism>
<dbReference type="HAMAP" id="MF_00795">
    <property type="entry name" value="CutC"/>
    <property type="match status" value="1"/>
</dbReference>
<evidence type="ECO:0000256" key="1">
    <source>
        <dbReference type="ARBA" id="ARBA00007768"/>
    </source>
</evidence>
<reference evidence="5" key="1">
    <citation type="submission" date="2016-10" db="EMBL/GenBank/DDBJ databases">
        <authorList>
            <person name="Varghese N."/>
            <person name="Submissions S."/>
        </authorList>
    </citation>
    <scope>NUCLEOTIDE SEQUENCE [LARGE SCALE GENOMIC DNA]</scope>
    <source>
        <strain evidence="5">ATCC 700379</strain>
    </source>
</reference>
<dbReference type="PANTHER" id="PTHR12598:SF0">
    <property type="entry name" value="COPPER HOMEOSTASIS PROTEIN CUTC HOMOLOG"/>
    <property type="match status" value="1"/>
</dbReference>
<dbReference type="InterPro" id="IPR005627">
    <property type="entry name" value="CutC-like"/>
</dbReference>
<evidence type="ECO:0000256" key="3">
    <source>
        <dbReference type="HAMAP-Rule" id="MF_00795"/>
    </source>
</evidence>
<gene>
    <name evidence="3" type="primary">cutC</name>
    <name evidence="4" type="ORF">SAMN02982927_00880</name>
</gene>
<comment type="subcellular location">
    <subcellularLocation>
        <location evidence="3">Cytoplasm</location>
    </subcellularLocation>
</comment>
<dbReference type="GO" id="GO:0005507">
    <property type="term" value="F:copper ion binding"/>
    <property type="evidence" value="ECO:0007669"/>
    <property type="project" value="TreeGrafter"/>
</dbReference>